<dbReference type="Proteomes" id="UP000032266">
    <property type="component" value="Chromosome"/>
</dbReference>
<organism evidence="1 2">
    <name type="scientific">Gynuella sunshinyii YC6258</name>
    <dbReference type="NCBI Taxonomy" id="1445510"/>
    <lineage>
        <taxon>Bacteria</taxon>
        <taxon>Pseudomonadati</taxon>
        <taxon>Pseudomonadota</taxon>
        <taxon>Gammaproteobacteria</taxon>
        <taxon>Oceanospirillales</taxon>
        <taxon>Saccharospirillaceae</taxon>
        <taxon>Gynuella</taxon>
    </lineage>
</organism>
<keyword evidence="2" id="KW-1185">Reference proteome</keyword>
<gene>
    <name evidence="1" type="ORF">YC6258_01001</name>
</gene>
<evidence type="ECO:0000313" key="1">
    <source>
        <dbReference type="EMBL" id="AJQ93050.1"/>
    </source>
</evidence>
<sequence length="70" mass="8111">MYITHCLFAFKFDYSTDAQRDQLDPFVLSSLKNQAKPSVLRIFRSLSELSAHENAFLALIINRNILPRPQ</sequence>
<name>A0A0C5V0F7_9GAMM</name>
<dbReference type="KEGG" id="gsn:YC6258_01001"/>
<dbReference type="HOGENOM" id="CLU_2752166_0_0_6"/>
<dbReference type="EMBL" id="CP007142">
    <property type="protein sequence ID" value="AJQ93050.1"/>
    <property type="molecule type" value="Genomic_DNA"/>
</dbReference>
<evidence type="ECO:0000313" key="2">
    <source>
        <dbReference type="Proteomes" id="UP000032266"/>
    </source>
</evidence>
<protein>
    <submittedName>
        <fullName evidence="1">Uncharacterized protein</fullName>
    </submittedName>
</protein>
<accession>A0A0C5V0F7</accession>
<dbReference type="AlphaFoldDB" id="A0A0C5V0F7"/>
<reference evidence="1 2" key="1">
    <citation type="submission" date="2014-01" db="EMBL/GenBank/DDBJ databases">
        <title>Full genme sequencing of cellulolytic bacterium Gynuella sunshinyii YC6258T gen. nov., sp. nov.</title>
        <authorList>
            <person name="Khan H."/>
            <person name="Chung E.J."/>
            <person name="Chung Y.R."/>
        </authorList>
    </citation>
    <scope>NUCLEOTIDE SEQUENCE [LARGE SCALE GENOMIC DNA]</scope>
    <source>
        <strain evidence="1 2">YC6258</strain>
    </source>
</reference>
<dbReference type="STRING" id="1445510.YC6258_01001"/>
<proteinExistence type="predicted"/>